<organism evidence="1 2">
    <name type="scientific">Corchorus capsularis</name>
    <name type="common">Jute</name>
    <dbReference type="NCBI Taxonomy" id="210143"/>
    <lineage>
        <taxon>Eukaryota</taxon>
        <taxon>Viridiplantae</taxon>
        <taxon>Streptophyta</taxon>
        <taxon>Embryophyta</taxon>
        <taxon>Tracheophyta</taxon>
        <taxon>Spermatophyta</taxon>
        <taxon>Magnoliopsida</taxon>
        <taxon>eudicotyledons</taxon>
        <taxon>Gunneridae</taxon>
        <taxon>Pentapetalae</taxon>
        <taxon>rosids</taxon>
        <taxon>malvids</taxon>
        <taxon>Malvales</taxon>
        <taxon>Malvaceae</taxon>
        <taxon>Grewioideae</taxon>
        <taxon>Apeibeae</taxon>
        <taxon>Corchorus</taxon>
    </lineage>
</organism>
<comment type="caution">
    <text evidence="1">The sequence shown here is derived from an EMBL/GenBank/DDBJ whole genome shotgun (WGS) entry which is preliminary data.</text>
</comment>
<evidence type="ECO:0000313" key="1">
    <source>
        <dbReference type="EMBL" id="OMO89250.1"/>
    </source>
</evidence>
<name>A0A1R3J374_COCAP</name>
<dbReference type="AlphaFoldDB" id="A0A1R3J374"/>
<proteinExistence type="predicted"/>
<dbReference type="EMBL" id="AWWV01008789">
    <property type="protein sequence ID" value="OMO89250.1"/>
    <property type="molecule type" value="Genomic_DNA"/>
</dbReference>
<dbReference type="Proteomes" id="UP000188268">
    <property type="component" value="Unassembled WGS sequence"/>
</dbReference>
<gene>
    <name evidence="1" type="ORF">CCACVL1_07958</name>
</gene>
<accession>A0A1R3J374</accession>
<reference evidence="1 2" key="1">
    <citation type="submission" date="2013-09" db="EMBL/GenBank/DDBJ databases">
        <title>Corchorus capsularis genome sequencing.</title>
        <authorList>
            <person name="Alam M."/>
            <person name="Haque M.S."/>
            <person name="Islam M.S."/>
            <person name="Emdad E.M."/>
            <person name="Islam M.M."/>
            <person name="Ahmed B."/>
            <person name="Halim A."/>
            <person name="Hossen Q.M.M."/>
            <person name="Hossain M.Z."/>
            <person name="Ahmed R."/>
            <person name="Khan M.M."/>
            <person name="Islam R."/>
            <person name="Rashid M.M."/>
            <person name="Khan S.A."/>
            <person name="Rahman M.S."/>
            <person name="Alam M."/>
        </authorList>
    </citation>
    <scope>NUCLEOTIDE SEQUENCE [LARGE SCALE GENOMIC DNA]</scope>
    <source>
        <strain evidence="2">cv. CVL-1</strain>
        <tissue evidence="1">Whole seedling</tissue>
    </source>
</reference>
<dbReference type="Gramene" id="OMO89250">
    <property type="protein sequence ID" value="OMO89250"/>
    <property type="gene ID" value="CCACVL1_07958"/>
</dbReference>
<protein>
    <submittedName>
        <fullName evidence="1">Uncharacterized protein</fullName>
    </submittedName>
</protein>
<keyword evidence="2" id="KW-1185">Reference proteome</keyword>
<sequence length="79" mass="9561">MEKKIDPNIIFNRTAIRTNVPKKTTPNVSRTDQSTILVPVFVPRPRLYPDPEDRDLKWTEMFMVKWWELGTRNCKEWER</sequence>
<evidence type="ECO:0000313" key="2">
    <source>
        <dbReference type="Proteomes" id="UP000188268"/>
    </source>
</evidence>